<keyword evidence="1" id="KW-0472">Membrane</keyword>
<organism evidence="3 5">
    <name type="scientific">Agathobacter rectalis</name>
    <dbReference type="NCBI Taxonomy" id="39491"/>
    <lineage>
        <taxon>Bacteria</taxon>
        <taxon>Bacillati</taxon>
        <taxon>Bacillota</taxon>
        <taxon>Clostridia</taxon>
        <taxon>Lachnospirales</taxon>
        <taxon>Lachnospiraceae</taxon>
        <taxon>Agathobacter</taxon>
    </lineage>
</organism>
<evidence type="ECO:0000256" key="1">
    <source>
        <dbReference type="SAM" id="Phobius"/>
    </source>
</evidence>
<gene>
    <name evidence="4" type="ORF">DWW89_02230</name>
    <name evidence="3" type="ORF">DXD13_01150</name>
</gene>
<evidence type="ECO:0000313" key="6">
    <source>
        <dbReference type="Proteomes" id="UP000283765"/>
    </source>
</evidence>
<reference evidence="5 6" key="1">
    <citation type="submission" date="2018-08" db="EMBL/GenBank/DDBJ databases">
        <title>A genome reference for cultivated species of the human gut microbiota.</title>
        <authorList>
            <person name="Zou Y."/>
            <person name="Xue W."/>
            <person name="Luo G."/>
        </authorList>
    </citation>
    <scope>NUCLEOTIDE SEQUENCE [LARGE SCALE GENOMIC DNA]</scope>
    <source>
        <strain evidence="4 6">AF17-27</strain>
        <strain evidence="3 5">TF11-15AC</strain>
    </source>
</reference>
<dbReference type="Proteomes" id="UP000283765">
    <property type="component" value="Unassembled WGS sequence"/>
</dbReference>
<dbReference type="RefSeq" id="WP_117684649.1">
    <property type="nucleotide sequence ID" value="NZ_QRXR01000002.1"/>
</dbReference>
<comment type="caution">
    <text evidence="3">The sequence shown here is derived from an EMBL/GenBank/DDBJ whole genome shotgun (WGS) entry which is preliminary data.</text>
</comment>
<dbReference type="EMBL" id="QRXR01000002">
    <property type="protein sequence ID" value="RGU28533.1"/>
    <property type="molecule type" value="Genomic_DNA"/>
</dbReference>
<accession>A0A3E4M7T3</accession>
<evidence type="ECO:0000313" key="4">
    <source>
        <dbReference type="EMBL" id="RGU28533.1"/>
    </source>
</evidence>
<name>A0A3E4M7T3_9FIRM</name>
<evidence type="ECO:0000313" key="5">
    <source>
        <dbReference type="Proteomes" id="UP000261052"/>
    </source>
</evidence>
<evidence type="ECO:0000313" key="3">
    <source>
        <dbReference type="EMBL" id="RGK45714.1"/>
    </source>
</evidence>
<keyword evidence="1" id="KW-1133">Transmembrane helix</keyword>
<feature type="transmembrane region" description="Helical" evidence="1">
    <location>
        <begin position="309"/>
        <end position="336"/>
    </location>
</feature>
<dbReference type="Proteomes" id="UP000261052">
    <property type="component" value="Unassembled WGS sequence"/>
</dbReference>
<keyword evidence="1" id="KW-0812">Transmembrane</keyword>
<dbReference type="EMBL" id="QSQP01000001">
    <property type="protein sequence ID" value="RGK45714.1"/>
    <property type="molecule type" value="Genomic_DNA"/>
</dbReference>
<proteinExistence type="predicted"/>
<sequence>MSKKMCKRIFSVILSLGLVMVQSMNVNAAGNEGLSAEQLNTLLEGMDSIVLQLEELGLNDSEINGLFQFTPREDNFYKVTQVKTASYTGSFVMEQSDSGIDDSGITTYESYNGNPPSSNGKQRQRIENIYGVALQYFHSDFYQGADQNGQDFGNYLTYLYLSHYIDGPGRAPTNNDLPYIISTDDIQAYNTFLSSANLSSWATALAGLGSAVYSDIDYVSNLNAINTVDQTLSLSRQDIAMAGVNGYNTKGAVESIAPLIKAYFDEHYYTASDDEKLSQETFDYVSSQLEALNFYENFDENITKTITDLLITTFISVICSSVTLMGLCVSVIPLFVYEATGLIQTAVLVNLQYSFSGRYAVRTGIYLGF</sequence>
<protein>
    <submittedName>
        <fullName evidence="3">Uncharacterized protein</fullName>
    </submittedName>
</protein>
<feature type="chain" id="PRO_5036080596" evidence="2">
    <location>
        <begin position="29"/>
        <end position="369"/>
    </location>
</feature>
<feature type="signal peptide" evidence="2">
    <location>
        <begin position="1"/>
        <end position="28"/>
    </location>
</feature>
<evidence type="ECO:0000256" key="2">
    <source>
        <dbReference type="SAM" id="SignalP"/>
    </source>
</evidence>
<keyword evidence="2" id="KW-0732">Signal</keyword>
<dbReference type="AlphaFoldDB" id="A0A3E4M7T3"/>